<organism evidence="1 2">
    <name type="scientific">Pseudonocardia humida</name>
    <dbReference type="NCBI Taxonomy" id="2800819"/>
    <lineage>
        <taxon>Bacteria</taxon>
        <taxon>Bacillati</taxon>
        <taxon>Actinomycetota</taxon>
        <taxon>Actinomycetes</taxon>
        <taxon>Pseudonocardiales</taxon>
        <taxon>Pseudonocardiaceae</taxon>
        <taxon>Pseudonocardia</taxon>
    </lineage>
</organism>
<dbReference type="Proteomes" id="UP001165283">
    <property type="component" value="Unassembled WGS sequence"/>
</dbReference>
<accession>A0ABT0ZYH2</accession>
<keyword evidence="2" id="KW-1185">Reference proteome</keyword>
<dbReference type="RefSeq" id="WP_252437910.1">
    <property type="nucleotide sequence ID" value="NZ_JAGSOV010000024.1"/>
</dbReference>
<evidence type="ECO:0000313" key="1">
    <source>
        <dbReference type="EMBL" id="MCO1655792.1"/>
    </source>
</evidence>
<evidence type="ECO:0000313" key="2">
    <source>
        <dbReference type="Proteomes" id="UP001165283"/>
    </source>
</evidence>
<dbReference type="EMBL" id="JAGSOV010000024">
    <property type="protein sequence ID" value="MCO1655792.1"/>
    <property type="molecule type" value="Genomic_DNA"/>
</dbReference>
<comment type="caution">
    <text evidence="1">The sequence shown here is derived from an EMBL/GenBank/DDBJ whole genome shotgun (WGS) entry which is preliminary data.</text>
</comment>
<proteinExistence type="predicted"/>
<name>A0ABT0ZYH2_9PSEU</name>
<sequence length="100" mass="10678">MIVILAADGIVVQDADDLDALRLRTELGPAAARVALQTTGSGALVGEDCAGLDLAVLRSRAKLLSTAPDWAARWAAMVERAERGGRLTEDRRSVRVPIER</sequence>
<protein>
    <submittedName>
        <fullName evidence="1">Uncharacterized protein</fullName>
    </submittedName>
</protein>
<gene>
    <name evidence="1" type="ORF">KDL28_12085</name>
</gene>
<reference evidence="1" key="1">
    <citation type="submission" date="2021-04" db="EMBL/GenBank/DDBJ databases">
        <title>Pseudonocardia sp. nov., isolated from sandy soil of mangrove forest.</title>
        <authorList>
            <person name="Zan Z."/>
            <person name="Huang R."/>
            <person name="Liu W."/>
        </authorList>
    </citation>
    <scope>NUCLEOTIDE SEQUENCE</scope>
    <source>
        <strain evidence="1">S2-4</strain>
    </source>
</reference>